<dbReference type="Gene3D" id="3.10.350.10">
    <property type="entry name" value="LysM domain"/>
    <property type="match status" value="1"/>
</dbReference>
<gene>
    <name evidence="3" type="ORF">DFR76_107124</name>
</gene>
<evidence type="ECO:0000313" key="4">
    <source>
        <dbReference type="Proteomes" id="UP000254869"/>
    </source>
</evidence>
<keyword evidence="1" id="KW-0812">Transmembrane</keyword>
<evidence type="ECO:0000259" key="2">
    <source>
        <dbReference type="Pfam" id="PF01476"/>
    </source>
</evidence>
<sequence length="170" mass="17900">MRTPISEFVSADTDLGFDSVPRVRRSPAVAPACAGLGNRRPRGARPAAAVVRYERMRVRAVAGERDRGPHPSERVERARIGFATLAVTALVSAVVVCGLVGVSQLRSAETGPGPTTVVQVRAGESLSEVAARVAPDAPVRDTVHKIVELNGLRGAEVATGRTLIVPAHDR</sequence>
<dbReference type="Proteomes" id="UP000254869">
    <property type="component" value="Unassembled WGS sequence"/>
</dbReference>
<organism evidence="3 4">
    <name type="scientific">Nocardia pseudobrasiliensis</name>
    <dbReference type="NCBI Taxonomy" id="45979"/>
    <lineage>
        <taxon>Bacteria</taxon>
        <taxon>Bacillati</taxon>
        <taxon>Actinomycetota</taxon>
        <taxon>Actinomycetes</taxon>
        <taxon>Mycobacteriales</taxon>
        <taxon>Nocardiaceae</taxon>
        <taxon>Nocardia</taxon>
    </lineage>
</organism>
<name>A0A370I1Y3_9NOCA</name>
<protein>
    <submittedName>
        <fullName evidence="3">LysM domain-containing protein</fullName>
    </submittedName>
</protein>
<proteinExistence type="predicted"/>
<evidence type="ECO:0000256" key="1">
    <source>
        <dbReference type="SAM" id="Phobius"/>
    </source>
</evidence>
<keyword evidence="4" id="KW-1185">Reference proteome</keyword>
<dbReference type="STRING" id="1210086.GCA_001613105_02451"/>
<keyword evidence="1" id="KW-1133">Transmembrane helix</keyword>
<dbReference type="InterPro" id="IPR018392">
    <property type="entry name" value="LysM"/>
</dbReference>
<dbReference type="Pfam" id="PF01476">
    <property type="entry name" value="LysM"/>
    <property type="match status" value="1"/>
</dbReference>
<accession>A0A370I1Y3</accession>
<evidence type="ECO:0000313" key="3">
    <source>
        <dbReference type="EMBL" id="RDI64749.1"/>
    </source>
</evidence>
<dbReference type="EMBL" id="QQBC01000007">
    <property type="protein sequence ID" value="RDI64749.1"/>
    <property type="molecule type" value="Genomic_DNA"/>
</dbReference>
<reference evidence="3 4" key="1">
    <citation type="submission" date="2018-07" db="EMBL/GenBank/DDBJ databases">
        <title>Genomic Encyclopedia of Type Strains, Phase IV (KMG-IV): sequencing the most valuable type-strain genomes for metagenomic binning, comparative biology and taxonomic classification.</title>
        <authorList>
            <person name="Goeker M."/>
        </authorList>
    </citation>
    <scope>NUCLEOTIDE SEQUENCE [LARGE SCALE GENOMIC DNA]</scope>
    <source>
        <strain evidence="3 4">DSM 44290</strain>
    </source>
</reference>
<dbReference type="InterPro" id="IPR036779">
    <property type="entry name" value="LysM_dom_sf"/>
</dbReference>
<feature type="transmembrane region" description="Helical" evidence="1">
    <location>
        <begin position="80"/>
        <end position="102"/>
    </location>
</feature>
<keyword evidence="1" id="KW-0472">Membrane</keyword>
<feature type="domain" description="LysM" evidence="2">
    <location>
        <begin position="119"/>
        <end position="166"/>
    </location>
</feature>
<dbReference type="RefSeq" id="WP_147287982.1">
    <property type="nucleotide sequence ID" value="NZ_QQBC01000007.1"/>
</dbReference>
<comment type="caution">
    <text evidence="3">The sequence shown here is derived from an EMBL/GenBank/DDBJ whole genome shotgun (WGS) entry which is preliminary data.</text>
</comment>
<dbReference type="AlphaFoldDB" id="A0A370I1Y3"/>